<feature type="region of interest" description="Disordered" evidence="1">
    <location>
        <begin position="1"/>
        <end position="30"/>
    </location>
</feature>
<keyword evidence="2" id="KW-1133">Transmembrane helix</keyword>
<dbReference type="AlphaFoldDB" id="A0AA39K3X7"/>
<evidence type="ECO:0000313" key="3">
    <source>
        <dbReference type="EMBL" id="KAK0452906.1"/>
    </source>
</evidence>
<evidence type="ECO:0000256" key="1">
    <source>
        <dbReference type="SAM" id="MobiDB-lite"/>
    </source>
</evidence>
<dbReference type="GeneID" id="85366399"/>
<protein>
    <submittedName>
        <fullName evidence="3">Uncharacterized protein</fullName>
    </submittedName>
</protein>
<dbReference type="RefSeq" id="XP_060328242.1">
    <property type="nucleotide sequence ID" value="XM_060482851.1"/>
</dbReference>
<keyword evidence="4" id="KW-1185">Reference proteome</keyword>
<keyword evidence="2" id="KW-0472">Membrane</keyword>
<sequence>MPGFSLPWSRDVNDDDESSPWERGVPTPRSTVGFFYPPPSSSIPPVPTDLPNNTNTISSSNNVHADAHAPSLPRNSTLRVHEKAAQVTQGVLPPSWLPPTTIFQTCILLLFFLPLPPLFSTIYAALGGAILGGHVPVRSFAEAGATGGTILALPLALAIWILLAPEKQSPREDFFDDDEPQTWWTRWGKFVLCGFILVFVGVATCPLGAVCIPEEDNRDLEAGKAALAALVGGIVFCSALGVIFALGVLSYWQYARRRK</sequence>
<accession>A0AA39K3X7</accession>
<evidence type="ECO:0000313" key="4">
    <source>
        <dbReference type="Proteomes" id="UP001175211"/>
    </source>
</evidence>
<proteinExistence type="predicted"/>
<feature type="transmembrane region" description="Helical" evidence="2">
    <location>
        <begin position="143"/>
        <end position="163"/>
    </location>
</feature>
<dbReference type="Proteomes" id="UP001175211">
    <property type="component" value="Unassembled WGS sequence"/>
</dbReference>
<reference evidence="3" key="1">
    <citation type="submission" date="2023-06" db="EMBL/GenBank/DDBJ databases">
        <authorList>
            <consortium name="Lawrence Berkeley National Laboratory"/>
            <person name="Ahrendt S."/>
            <person name="Sahu N."/>
            <person name="Indic B."/>
            <person name="Wong-Bajracharya J."/>
            <person name="Merenyi Z."/>
            <person name="Ke H.-M."/>
            <person name="Monk M."/>
            <person name="Kocsube S."/>
            <person name="Drula E."/>
            <person name="Lipzen A."/>
            <person name="Balint B."/>
            <person name="Henrissat B."/>
            <person name="Andreopoulos B."/>
            <person name="Martin F.M."/>
            <person name="Harder C.B."/>
            <person name="Rigling D."/>
            <person name="Ford K.L."/>
            <person name="Foster G.D."/>
            <person name="Pangilinan J."/>
            <person name="Papanicolaou A."/>
            <person name="Barry K."/>
            <person name="LaButti K."/>
            <person name="Viragh M."/>
            <person name="Koriabine M."/>
            <person name="Yan M."/>
            <person name="Riley R."/>
            <person name="Champramary S."/>
            <person name="Plett K.L."/>
            <person name="Tsai I.J."/>
            <person name="Slot J."/>
            <person name="Sipos G."/>
            <person name="Plett J."/>
            <person name="Nagy L.G."/>
            <person name="Grigoriev I.V."/>
        </authorList>
    </citation>
    <scope>NUCLEOTIDE SEQUENCE</scope>
    <source>
        <strain evidence="3">CCBAS 213</strain>
    </source>
</reference>
<comment type="caution">
    <text evidence="3">The sequence shown here is derived from an EMBL/GenBank/DDBJ whole genome shotgun (WGS) entry which is preliminary data.</text>
</comment>
<feature type="transmembrane region" description="Helical" evidence="2">
    <location>
        <begin position="190"/>
        <end position="209"/>
    </location>
</feature>
<organism evidence="3 4">
    <name type="scientific">Armillaria tabescens</name>
    <name type="common">Ringless honey mushroom</name>
    <name type="synonym">Agaricus tabescens</name>
    <dbReference type="NCBI Taxonomy" id="1929756"/>
    <lineage>
        <taxon>Eukaryota</taxon>
        <taxon>Fungi</taxon>
        <taxon>Dikarya</taxon>
        <taxon>Basidiomycota</taxon>
        <taxon>Agaricomycotina</taxon>
        <taxon>Agaricomycetes</taxon>
        <taxon>Agaricomycetidae</taxon>
        <taxon>Agaricales</taxon>
        <taxon>Marasmiineae</taxon>
        <taxon>Physalacriaceae</taxon>
        <taxon>Desarmillaria</taxon>
    </lineage>
</organism>
<keyword evidence="2" id="KW-0812">Transmembrane</keyword>
<feature type="transmembrane region" description="Helical" evidence="2">
    <location>
        <begin position="229"/>
        <end position="252"/>
    </location>
</feature>
<evidence type="ECO:0000256" key="2">
    <source>
        <dbReference type="SAM" id="Phobius"/>
    </source>
</evidence>
<name>A0AA39K3X7_ARMTA</name>
<feature type="transmembrane region" description="Helical" evidence="2">
    <location>
        <begin position="107"/>
        <end position="131"/>
    </location>
</feature>
<dbReference type="EMBL" id="JAUEPS010000029">
    <property type="protein sequence ID" value="KAK0452906.1"/>
    <property type="molecule type" value="Genomic_DNA"/>
</dbReference>
<gene>
    <name evidence="3" type="ORF">EV420DRAFT_630248</name>
</gene>